<dbReference type="EMBL" id="JAKVQD010000001">
    <property type="protein sequence ID" value="MCH4551337.1"/>
    <property type="molecule type" value="Genomic_DNA"/>
</dbReference>
<gene>
    <name evidence="8" type="ORF">MKW35_01800</name>
</gene>
<evidence type="ECO:0000256" key="2">
    <source>
        <dbReference type="ARBA" id="ARBA00006275"/>
    </source>
</evidence>
<evidence type="ECO:0000256" key="1">
    <source>
        <dbReference type="ARBA" id="ARBA00004442"/>
    </source>
</evidence>
<evidence type="ECO:0000256" key="5">
    <source>
        <dbReference type="ARBA" id="ARBA00023237"/>
    </source>
</evidence>
<feature type="domain" description="SusD-like N-terminal" evidence="7">
    <location>
        <begin position="22"/>
        <end position="208"/>
    </location>
</feature>
<sequence length="474" mass="54344">MKNILNKITCIVMIGAFTACSDYLDVTPEDKLLESQLYSTEAGINNQLNGVYHKLTSEPLYGGRLTMSTMEVLGQRYTFPRTDSYYTPFRTYNYSNGSVRGAFEGIWTNAYNAILNLNDLITNIDKYNVLNEETSQLYKGEAYGLRAMIHFDLLRIFGPVYSLNPDNIAIPYYTEAKAENGELLSATEVINLVLADLDMAEEFLANDAIIGSTPPSSNYDYNVRQLRFNYYAVKALQARVNLYAGNTEEAYTAAKFVIDETAATFPWTAPAAIISAGGDPDRVFSKEVIFGPQNVELYRRHDALFSDKLRATSVLYYSEARLTQLFEDNENDYRYNSTWIRPTSGEITFKTFYKFADVAESRMNFRYMQPLIRKSEMYYILAETETDETKALEYLNTVRYNRGLIDVEAGVDIQAEIQKEYMREFYGEGQIFFYYKRLNIEKITNANSNSSRSFVTMTPESYVVPLPESELKYQ</sequence>
<name>A0ABS9RGW6_9FLAO</name>
<comment type="caution">
    <text evidence="8">The sequence shown here is derived from an EMBL/GenBank/DDBJ whole genome shotgun (WGS) entry which is preliminary data.</text>
</comment>
<evidence type="ECO:0000259" key="6">
    <source>
        <dbReference type="Pfam" id="PF07980"/>
    </source>
</evidence>
<dbReference type="Proteomes" id="UP001156141">
    <property type="component" value="Unassembled WGS sequence"/>
</dbReference>
<comment type="subcellular location">
    <subcellularLocation>
        <location evidence="1">Cell outer membrane</location>
    </subcellularLocation>
</comment>
<dbReference type="InterPro" id="IPR033985">
    <property type="entry name" value="SusD-like_N"/>
</dbReference>
<dbReference type="RefSeq" id="WP_240571672.1">
    <property type="nucleotide sequence ID" value="NZ_CP136709.1"/>
</dbReference>
<evidence type="ECO:0000313" key="8">
    <source>
        <dbReference type="EMBL" id="MCH4551337.1"/>
    </source>
</evidence>
<accession>A0ABS9RGW6</accession>
<evidence type="ECO:0000313" key="9">
    <source>
        <dbReference type="Proteomes" id="UP001156141"/>
    </source>
</evidence>
<dbReference type="Gene3D" id="1.25.40.390">
    <property type="match status" value="1"/>
</dbReference>
<dbReference type="Pfam" id="PF07980">
    <property type="entry name" value="SusD_RagB"/>
    <property type="match status" value="1"/>
</dbReference>
<evidence type="ECO:0000256" key="3">
    <source>
        <dbReference type="ARBA" id="ARBA00022729"/>
    </source>
</evidence>
<dbReference type="SUPFAM" id="SSF48452">
    <property type="entry name" value="TPR-like"/>
    <property type="match status" value="1"/>
</dbReference>
<dbReference type="InterPro" id="IPR011990">
    <property type="entry name" value="TPR-like_helical_dom_sf"/>
</dbReference>
<reference evidence="8" key="1">
    <citation type="submission" date="2022-02" db="EMBL/GenBank/DDBJ databases">
        <title>Aestuariibaculum sp., a marine bacterium isolated from sediment in Guangxi.</title>
        <authorList>
            <person name="Ying J."/>
        </authorList>
    </citation>
    <scope>NUCLEOTIDE SEQUENCE</scope>
    <source>
        <strain evidence="8">L182</strain>
    </source>
</reference>
<feature type="domain" description="RagB/SusD" evidence="6">
    <location>
        <begin position="328"/>
        <end position="454"/>
    </location>
</feature>
<keyword evidence="5" id="KW-0998">Cell outer membrane</keyword>
<dbReference type="Pfam" id="PF14322">
    <property type="entry name" value="SusD-like_3"/>
    <property type="match status" value="1"/>
</dbReference>
<evidence type="ECO:0000256" key="4">
    <source>
        <dbReference type="ARBA" id="ARBA00023136"/>
    </source>
</evidence>
<keyword evidence="4" id="KW-0472">Membrane</keyword>
<proteinExistence type="inferred from homology"/>
<protein>
    <submittedName>
        <fullName evidence="8">RagB/SusD family nutrient uptake outer membrane protein</fullName>
    </submittedName>
</protein>
<dbReference type="InterPro" id="IPR012944">
    <property type="entry name" value="SusD_RagB_dom"/>
</dbReference>
<evidence type="ECO:0000259" key="7">
    <source>
        <dbReference type="Pfam" id="PF14322"/>
    </source>
</evidence>
<dbReference type="PROSITE" id="PS51257">
    <property type="entry name" value="PROKAR_LIPOPROTEIN"/>
    <property type="match status" value="1"/>
</dbReference>
<keyword evidence="3" id="KW-0732">Signal</keyword>
<organism evidence="8 9">
    <name type="scientific">Aestuariibaculum lutulentum</name>
    <dbReference type="NCBI Taxonomy" id="2920935"/>
    <lineage>
        <taxon>Bacteria</taxon>
        <taxon>Pseudomonadati</taxon>
        <taxon>Bacteroidota</taxon>
        <taxon>Flavobacteriia</taxon>
        <taxon>Flavobacteriales</taxon>
        <taxon>Flavobacteriaceae</taxon>
    </lineage>
</organism>
<keyword evidence="9" id="KW-1185">Reference proteome</keyword>
<comment type="similarity">
    <text evidence="2">Belongs to the SusD family.</text>
</comment>